<dbReference type="Gene3D" id="3.30.1490.10">
    <property type="match status" value="1"/>
</dbReference>
<dbReference type="GO" id="GO:0006412">
    <property type="term" value="P:translation"/>
    <property type="evidence" value="ECO:0007669"/>
    <property type="project" value="UniProtKB-UniRule"/>
</dbReference>
<reference evidence="7 8" key="1">
    <citation type="journal article" date="2015" name="Nature">
        <title>rRNA introns, odd ribosomes, and small enigmatic genomes across a large radiation of phyla.</title>
        <authorList>
            <person name="Brown C.T."/>
            <person name="Hug L.A."/>
            <person name="Thomas B.C."/>
            <person name="Sharon I."/>
            <person name="Castelle C.J."/>
            <person name="Singh A."/>
            <person name="Wilkins M.J."/>
            <person name="Williams K.H."/>
            <person name="Banfield J.F."/>
        </authorList>
    </citation>
    <scope>NUCLEOTIDE SEQUENCE [LARGE SCALE GENOMIC DNA]</scope>
</reference>
<dbReference type="NCBIfam" id="NF001109">
    <property type="entry name" value="PRK00136.1"/>
    <property type="match status" value="1"/>
</dbReference>
<dbReference type="PROSITE" id="PS00053">
    <property type="entry name" value="RIBOSOMAL_S8"/>
    <property type="match status" value="1"/>
</dbReference>
<evidence type="ECO:0000256" key="1">
    <source>
        <dbReference type="ARBA" id="ARBA00006471"/>
    </source>
</evidence>
<dbReference type="EMBL" id="LCBQ01000030">
    <property type="protein sequence ID" value="KKS12854.1"/>
    <property type="molecule type" value="Genomic_DNA"/>
</dbReference>
<evidence type="ECO:0000313" key="7">
    <source>
        <dbReference type="EMBL" id="KKS12854.1"/>
    </source>
</evidence>
<dbReference type="FunFam" id="3.30.1490.10:FF:000001">
    <property type="entry name" value="30S ribosomal protein S8"/>
    <property type="match status" value="1"/>
</dbReference>
<evidence type="ECO:0000256" key="2">
    <source>
        <dbReference type="ARBA" id="ARBA00022980"/>
    </source>
</evidence>
<organism evidence="7 8">
    <name type="scientific">Candidatus Yanofskybacteria bacterium GW2011_GWA1_41_6</name>
    <dbReference type="NCBI Taxonomy" id="1619020"/>
    <lineage>
        <taxon>Bacteria</taxon>
        <taxon>Candidatus Yanofskyibacteriota</taxon>
    </lineage>
</organism>
<keyword evidence="5" id="KW-0694">RNA-binding</keyword>
<comment type="subunit">
    <text evidence="5">Part of the 30S ribosomal subunit. Contacts proteins S5 and S12.</text>
</comment>
<comment type="function">
    <text evidence="5">One of the primary rRNA binding proteins, it binds directly to 16S rRNA central domain where it helps coordinate assembly of the platform of the 30S subunit.</text>
</comment>
<comment type="caution">
    <text evidence="7">The sequence shown here is derived from an EMBL/GenBank/DDBJ whole genome shotgun (WGS) entry which is preliminary data.</text>
</comment>
<dbReference type="Pfam" id="PF00410">
    <property type="entry name" value="Ribosomal_S8"/>
    <property type="match status" value="1"/>
</dbReference>
<dbReference type="InterPro" id="IPR047863">
    <property type="entry name" value="Ribosomal_uS8_CS"/>
</dbReference>
<dbReference type="GO" id="GO:0019843">
    <property type="term" value="F:rRNA binding"/>
    <property type="evidence" value="ECO:0007669"/>
    <property type="project" value="UniProtKB-UniRule"/>
</dbReference>
<keyword evidence="2 5" id="KW-0689">Ribosomal protein</keyword>
<dbReference type="Proteomes" id="UP000034380">
    <property type="component" value="Unassembled WGS sequence"/>
</dbReference>
<dbReference type="PATRIC" id="fig|1619020.3.peg.262"/>
<dbReference type="AlphaFoldDB" id="A0A0G0WIX8"/>
<keyword evidence="5" id="KW-0699">rRNA-binding</keyword>
<proteinExistence type="inferred from homology"/>
<name>A0A0G0WIX8_9BACT</name>
<dbReference type="GO" id="GO:0005737">
    <property type="term" value="C:cytoplasm"/>
    <property type="evidence" value="ECO:0007669"/>
    <property type="project" value="UniProtKB-ARBA"/>
</dbReference>
<protein>
    <recommendedName>
        <fullName evidence="4 5">Small ribosomal subunit protein uS8</fullName>
    </recommendedName>
</protein>
<evidence type="ECO:0000256" key="6">
    <source>
        <dbReference type="RuleBase" id="RU003660"/>
    </source>
</evidence>
<accession>A0A0G0WIX8</accession>
<dbReference type="Gene3D" id="3.30.1370.30">
    <property type="match status" value="1"/>
</dbReference>
<dbReference type="GO" id="GO:0005840">
    <property type="term" value="C:ribosome"/>
    <property type="evidence" value="ECO:0007669"/>
    <property type="project" value="UniProtKB-KW"/>
</dbReference>
<dbReference type="GO" id="GO:0003735">
    <property type="term" value="F:structural constituent of ribosome"/>
    <property type="evidence" value="ECO:0007669"/>
    <property type="project" value="InterPro"/>
</dbReference>
<dbReference type="InterPro" id="IPR035987">
    <property type="entry name" value="Ribosomal_uS8_sf"/>
</dbReference>
<sequence length="137" mass="15555">MVNDPISDFLIRIKNAQKVSHDQVLIPFSKMKFAMANVLKNDGYLTEVERKKKSVSSGKKIEHEFLLLTLKYKDGEGAIQDIKIISKPSRRMYIKAEDIRPVRSGYGLAIVSTSQGIMNSRDARKQKLGGELICEIW</sequence>
<dbReference type="PANTHER" id="PTHR11758">
    <property type="entry name" value="40S RIBOSOMAL PROTEIN S15A"/>
    <property type="match status" value="1"/>
</dbReference>
<evidence type="ECO:0000256" key="5">
    <source>
        <dbReference type="HAMAP-Rule" id="MF_01302"/>
    </source>
</evidence>
<keyword evidence="3 5" id="KW-0687">Ribonucleoprotein</keyword>
<gene>
    <name evidence="5" type="primary">rpsH</name>
    <name evidence="7" type="ORF">UU70_C0030G0001</name>
</gene>
<dbReference type="InterPro" id="IPR000630">
    <property type="entry name" value="Ribosomal_uS8"/>
</dbReference>
<evidence type="ECO:0000256" key="3">
    <source>
        <dbReference type="ARBA" id="ARBA00023274"/>
    </source>
</evidence>
<evidence type="ECO:0000313" key="8">
    <source>
        <dbReference type="Proteomes" id="UP000034380"/>
    </source>
</evidence>
<evidence type="ECO:0000256" key="4">
    <source>
        <dbReference type="ARBA" id="ARBA00035258"/>
    </source>
</evidence>
<dbReference type="GO" id="GO:1990904">
    <property type="term" value="C:ribonucleoprotein complex"/>
    <property type="evidence" value="ECO:0007669"/>
    <property type="project" value="UniProtKB-KW"/>
</dbReference>
<dbReference type="SUPFAM" id="SSF56047">
    <property type="entry name" value="Ribosomal protein S8"/>
    <property type="match status" value="1"/>
</dbReference>
<comment type="similarity">
    <text evidence="1 5 6">Belongs to the universal ribosomal protein uS8 family.</text>
</comment>
<dbReference type="HAMAP" id="MF_01302_B">
    <property type="entry name" value="Ribosomal_uS8_B"/>
    <property type="match status" value="1"/>
</dbReference>